<feature type="non-terminal residue" evidence="4">
    <location>
        <position position="1"/>
    </location>
</feature>
<evidence type="ECO:0000259" key="3">
    <source>
        <dbReference type="Pfam" id="PF19032"/>
    </source>
</evidence>
<dbReference type="Pfam" id="PF19031">
    <property type="entry name" value="Intu_longin_1"/>
    <property type="match status" value="1"/>
</dbReference>
<name>A0A6S7GLG1_PARCT</name>
<sequence length="315" mass="37098">MASLNKTSPEFRNFFIYNSTLGPKEGMEHEKIVLYLPVEEDIEKKIRNVGLCEAIVKFTEQFTPDKPCESVHTQKTRQVFYEPEKDYWMIMTVTIPFSEKIVDNAGKEPERHYHNEDVHDTVLRAVLKQTYQMFKLFNGSFQHILSVCDLDELRRRLDYFFGRYLGTINFSTVDILSVFSGIHFLPLDKNAFLKVSCFMNVIEHKFSSIKYTVFMFDDQIVWSGLEQEDMRVLYRYLTTSLIPVTNEEWIIYDKQMVARGENTTSRNHRGRFVTCPPEVMDEVRGPPRKLPRIFIEEEDGLKEFFLVVYQALDAV</sequence>
<dbReference type="AlphaFoldDB" id="A0A6S7GLG1"/>
<evidence type="ECO:0000256" key="1">
    <source>
        <dbReference type="ARBA" id="ARBA00005352"/>
    </source>
</evidence>
<dbReference type="PANTHER" id="PTHR13056:SF0">
    <property type="entry name" value="VACUOLAR FUSION PROTEIN CCZ1 HOMOLOG-RELATED"/>
    <property type="match status" value="1"/>
</dbReference>
<dbReference type="Pfam" id="PF19032">
    <property type="entry name" value="Intu_longin_2"/>
    <property type="match status" value="1"/>
</dbReference>
<dbReference type="GO" id="GO:0016192">
    <property type="term" value="P:vesicle-mediated transport"/>
    <property type="evidence" value="ECO:0007669"/>
    <property type="project" value="InterPro"/>
</dbReference>
<protein>
    <submittedName>
        <fullName evidence="4">Vacuolar fusion CCZ1 homolog</fullName>
    </submittedName>
</protein>
<comment type="caution">
    <text evidence="4">The sequence shown here is derived from an EMBL/GenBank/DDBJ whole genome shotgun (WGS) entry which is preliminary data.</text>
</comment>
<feature type="domain" description="CCZ1/INTU/HSP4 first Longin" evidence="2">
    <location>
        <begin position="13"/>
        <end position="139"/>
    </location>
</feature>
<reference evidence="4" key="1">
    <citation type="submission" date="2020-04" db="EMBL/GenBank/DDBJ databases">
        <authorList>
            <person name="Alioto T."/>
            <person name="Alioto T."/>
            <person name="Gomez Garrido J."/>
        </authorList>
    </citation>
    <scope>NUCLEOTIDE SEQUENCE</scope>
    <source>
        <strain evidence="4">A484AB</strain>
    </source>
</reference>
<dbReference type="Proteomes" id="UP001152795">
    <property type="component" value="Unassembled WGS sequence"/>
</dbReference>
<keyword evidence="5" id="KW-1185">Reference proteome</keyword>
<organism evidence="4 5">
    <name type="scientific">Paramuricea clavata</name>
    <name type="common">Red gorgonian</name>
    <name type="synonym">Violescent sea-whip</name>
    <dbReference type="NCBI Taxonomy" id="317549"/>
    <lineage>
        <taxon>Eukaryota</taxon>
        <taxon>Metazoa</taxon>
        <taxon>Cnidaria</taxon>
        <taxon>Anthozoa</taxon>
        <taxon>Octocorallia</taxon>
        <taxon>Malacalcyonacea</taxon>
        <taxon>Plexauridae</taxon>
        <taxon>Paramuricea</taxon>
    </lineage>
</organism>
<comment type="similarity">
    <text evidence="1">Belongs to the CCZ1 family.</text>
</comment>
<dbReference type="GO" id="GO:0035658">
    <property type="term" value="C:Mon1-Ccz1 complex"/>
    <property type="evidence" value="ECO:0007669"/>
    <property type="project" value="InterPro"/>
</dbReference>
<feature type="domain" description="CCZ1/INTU second Longin" evidence="3">
    <location>
        <begin position="209"/>
        <end position="313"/>
    </location>
</feature>
<dbReference type="InterPro" id="IPR043987">
    <property type="entry name" value="CCZ1/INTU/HSP4_longin_1"/>
</dbReference>
<dbReference type="InterPro" id="IPR043988">
    <property type="entry name" value="CCZ1/INTU_longin_2"/>
</dbReference>
<accession>A0A6S7GLG1</accession>
<dbReference type="EMBL" id="CACRXK020002436">
    <property type="protein sequence ID" value="CAB3994314.1"/>
    <property type="molecule type" value="Genomic_DNA"/>
</dbReference>
<gene>
    <name evidence="4" type="ORF">PACLA_8A033639</name>
</gene>
<evidence type="ECO:0000313" key="5">
    <source>
        <dbReference type="Proteomes" id="UP001152795"/>
    </source>
</evidence>
<evidence type="ECO:0000313" key="4">
    <source>
        <dbReference type="EMBL" id="CAB3994314.1"/>
    </source>
</evidence>
<evidence type="ECO:0000259" key="2">
    <source>
        <dbReference type="Pfam" id="PF19031"/>
    </source>
</evidence>
<dbReference type="InterPro" id="IPR013176">
    <property type="entry name" value="Ccz1"/>
</dbReference>
<proteinExistence type="inferred from homology"/>
<dbReference type="PANTHER" id="PTHR13056">
    <property type="entry name" value="VACUOLAR FUSION PROTEIN CCZ1 HOMOLOG-RELATED"/>
    <property type="match status" value="1"/>
</dbReference>
<dbReference type="OrthoDB" id="240546at2759"/>